<evidence type="ECO:0000313" key="3">
    <source>
        <dbReference type="EMBL" id="OEU19082.1"/>
    </source>
</evidence>
<reference evidence="3 4" key="1">
    <citation type="submission" date="2016-09" db="EMBL/GenBank/DDBJ databases">
        <title>Extensive genetic diversity and differential bi-allelic expression allows diatom success in the polar Southern Ocean.</title>
        <authorList>
            <consortium name="DOE Joint Genome Institute"/>
            <person name="Mock T."/>
            <person name="Otillar R.P."/>
            <person name="Strauss J."/>
            <person name="Dupont C."/>
            <person name="Frickenhaus S."/>
            <person name="Maumus F."/>
            <person name="Mcmullan M."/>
            <person name="Sanges R."/>
            <person name="Schmutz J."/>
            <person name="Toseland A."/>
            <person name="Valas R."/>
            <person name="Veluchamy A."/>
            <person name="Ward B.J."/>
            <person name="Allen A."/>
            <person name="Barry K."/>
            <person name="Falciatore A."/>
            <person name="Ferrante M."/>
            <person name="Fortunato A.E."/>
            <person name="Gloeckner G."/>
            <person name="Gruber A."/>
            <person name="Hipkin R."/>
            <person name="Janech M."/>
            <person name="Kroth P."/>
            <person name="Leese F."/>
            <person name="Lindquist E."/>
            <person name="Lyon B.R."/>
            <person name="Martin J."/>
            <person name="Mayer C."/>
            <person name="Parker M."/>
            <person name="Quesneville H."/>
            <person name="Raymond J."/>
            <person name="Uhlig C."/>
            <person name="Valentin K.U."/>
            <person name="Worden A.Z."/>
            <person name="Armbrust E.V."/>
            <person name="Bowler C."/>
            <person name="Green B."/>
            <person name="Moulton V."/>
            <person name="Van Oosterhout C."/>
            <person name="Grigoriev I."/>
        </authorList>
    </citation>
    <scope>NUCLEOTIDE SEQUENCE [LARGE SCALE GENOMIC DNA]</scope>
    <source>
        <strain evidence="3 4">CCMP1102</strain>
    </source>
</reference>
<feature type="compositionally biased region" description="Basic and acidic residues" evidence="1">
    <location>
        <begin position="1"/>
        <end position="12"/>
    </location>
</feature>
<dbReference type="EMBL" id="KV784356">
    <property type="protein sequence ID" value="OEU19082.1"/>
    <property type="molecule type" value="Genomic_DNA"/>
</dbReference>
<feature type="transmembrane region" description="Helical" evidence="2">
    <location>
        <begin position="357"/>
        <end position="385"/>
    </location>
</feature>
<name>A0A1E7FLP0_9STRA</name>
<evidence type="ECO:0000313" key="4">
    <source>
        <dbReference type="Proteomes" id="UP000095751"/>
    </source>
</evidence>
<dbReference type="InParanoid" id="A0A1E7FLP0"/>
<feature type="region of interest" description="Disordered" evidence="1">
    <location>
        <begin position="94"/>
        <end position="132"/>
    </location>
</feature>
<dbReference type="OrthoDB" id="204884at2759"/>
<dbReference type="AlphaFoldDB" id="A0A1E7FLP0"/>
<keyword evidence="2" id="KW-0812">Transmembrane</keyword>
<evidence type="ECO:0000256" key="2">
    <source>
        <dbReference type="SAM" id="Phobius"/>
    </source>
</evidence>
<accession>A0A1E7FLP0</accession>
<organism evidence="3 4">
    <name type="scientific">Fragilariopsis cylindrus CCMP1102</name>
    <dbReference type="NCBI Taxonomy" id="635003"/>
    <lineage>
        <taxon>Eukaryota</taxon>
        <taxon>Sar</taxon>
        <taxon>Stramenopiles</taxon>
        <taxon>Ochrophyta</taxon>
        <taxon>Bacillariophyta</taxon>
        <taxon>Bacillariophyceae</taxon>
        <taxon>Bacillariophycidae</taxon>
        <taxon>Bacillariales</taxon>
        <taxon>Bacillariaceae</taxon>
        <taxon>Fragilariopsis</taxon>
    </lineage>
</organism>
<evidence type="ECO:0008006" key="5">
    <source>
        <dbReference type="Google" id="ProtNLM"/>
    </source>
</evidence>
<dbReference type="KEGG" id="fcy:FRACYDRAFT_260677"/>
<feature type="compositionally biased region" description="Polar residues" evidence="1">
    <location>
        <begin position="27"/>
        <end position="53"/>
    </location>
</feature>
<feature type="region of interest" description="Disordered" evidence="1">
    <location>
        <begin position="193"/>
        <end position="212"/>
    </location>
</feature>
<feature type="transmembrane region" description="Helical" evidence="2">
    <location>
        <begin position="257"/>
        <end position="280"/>
    </location>
</feature>
<keyword evidence="2" id="KW-1133">Transmembrane helix</keyword>
<protein>
    <recommendedName>
        <fullName evidence="5">LNR domain-containing protein</fullName>
    </recommendedName>
</protein>
<sequence>MSLPQDRNDHIDGSTIGISGIDDDENNNSNHVAHTESNNNSAFIATDDYSTSNSDERERNKSIDVSVVFASEDYNSKNNDNGIILALESSSTVAKKKKKKKSSSNANKDTGKVNPSSIKPKDKDEEKEEKGGVGCNNKEVAVLVLPPGNKNAVDCIINTNNGSSSTIIGKSNNNILVSKLNNSEEIVHFSDSLSKEGRNDNGGSNKNVAEQPVLPNNEDGVVIVENDGSSSTFSSKPYPADTYTLLSIHGPIGNPGYFSYGLMVYLFQMTFLVLMVLSVIHPDWSSNGDGDNPDGGRESILARLAQFVPSHVSPLVRATQITAILSYIIFADSTVLDVVTAVELFPRFNQATNEDKLGCMVFASILRSTQGVFAITVTLLLIVTSSTTIEIILNFTAINFISTLDNVGFEIIKWGKYGPKFEEEAKRIEKLPLPKCIYRKYKHVRYLCTIIPVGVILFSMICFMIIFQENNSAWVTKTFRVQFQDKEQGLQVFNGCYEKNESAIDRKEGFRRKLYEGFENNTESAKFSYCIDDRRWILFKGDITNACVLGENNSALARSSKTDTFDVATMFGLTWYSSSNTPLDVYFTKEKNGGIELNENTCSSFIGDGNCDPVFNKFDFQYDGGDCCAGTCSGPNCGIGSLKKAFGTSNATGNGFPDCIDPDMVPITIRLDSILSSFEPQFQDDDYLISLIPDGFNKSSTINDILGNSIDDDFYEIERLRRDPIKPLLFIDCDGSNVLNIYVDKSMEHQTETIMVSDGANCTMTIRNDGSFSDPIWYADYTILHEDKTSTESNSIVVAQSSSAKEITYVFRRIPECYLDKLSDYIDRSNVYTGIDYDPTAKAINWLMNDESENSMCEDPFLLERYALAVIYFATPPSNFPDYTLNSTTRQCVWPSIICDEGTVISLDM</sequence>
<feature type="region of interest" description="Disordered" evidence="1">
    <location>
        <begin position="1"/>
        <end position="59"/>
    </location>
</feature>
<gene>
    <name evidence="3" type="ORF">FRACYDRAFT_260677</name>
</gene>
<keyword evidence="2" id="KW-0472">Membrane</keyword>
<feature type="transmembrane region" description="Helical" evidence="2">
    <location>
        <begin position="444"/>
        <end position="467"/>
    </location>
</feature>
<feature type="non-terminal residue" evidence="3">
    <location>
        <position position="909"/>
    </location>
</feature>
<keyword evidence="4" id="KW-1185">Reference proteome</keyword>
<evidence type="ECO:0000256" key="1">
    <source>
        <dbReference type="SAM" id="MobiDB-lite"/>
    </source>
</evidence>
<proteinExistence type="predicted"/>
<dbReference type="Proteomes" id="UP000095751">
    <property type="component" value="Unassembled WGS sequence"/>
</dbReference>
<feature type="compositionally biased region" description="Basic and acidic residues" evidence="1">
    <location>
        <begin position="119"/>
        <end position="131"/>
    </location>
</feature>